<feature type="transmembrane region" description="Helical" evidence="1">
    <location>
        <begin position="6"/>
        <end position="28"/>
    </location>
</feature>
<keyword evidence="1" id="KW-0812">Transmembrane</keyword>
<dbReference type="EMBL" id="JAKUML010000019">
    <property type="protein sequence ID" value="MCJ8147344.1"/>
    <property type="molecule type" value="Genomic_DNA"/>
</dbReference>
<reference evidence="2" key="1">
    <citation type="submission" date="2022-02" db="EMBL/GenBank/DDBJ databases">
        <title>Acinetobacter A3.8 sp. nov., isolated from Sediment (Zhairuo Island).</title>
        <authorList>
            <person name="Zheng K."/>
        </authorList>
    </citation>
    <scope>NUCLEOTIDE SEQUENCE</scope>
    <source>
        <strain evidence="2">A3.8</strain>
    </source>
</reference>
<comment type="caution">
    <text evidence="2">The sequence shown here is derived from an EMBL/GenBank/DDBJ whole genome shotgun (WGS) entry which is preliminary data.</text>
</comment>
<evidence type="ECO:0000256" key="1">
    <source>
        <dbReference type="SAM" id="Phobius"/>
    </source>
</evidence>
<protein>
    <submittedName>
        <fullName evidence="2">Uncharacterized protein</fullName>
    </submittedName>
</protein>
<keyword evidence="1" id="KW-0472">Membrane</keyword>
<accession>A0A9X1WYA1</accession>
<dbReference type="Proteomes" id="UP001139701">
    <property type="component" value="Unassembled WGS sequence"/>
</dbReference>
<evidence type="ECO:0000313" key="3">
    <source>
        <dbReference type="Proteomes" id="UP001139701"/>
    </source>
</evidence>
<name>A0A9X1WYA1_9GAMM</name>
<dbReference type="AlphaFoldDB" id="A0A9X1WYA1"/>
<evidence type="ECO:0000313" key="2">
    <source>
        <dbReference type="EMBL" id="MCJ8147344.1"/>
    </source>
</evidence>
<dbReference type="RefSeq" id="WP_241573297.1">
    <property type="nucleotide sequence ID" value="NZ_JAKUML010000019.1"/>
</dbReference>
<proteinExistence type="predicted"/>
<gene>
    <name evidence="2" type="ORF">MKI79_10645</name>
</gene>
<keyword evidence="3" id="KW-1185">Reference proteome</keyword>
<organism evidence="2 3">
    <name type="scientific">Acinetobacter sedimenti</name>
    <dbReference type="NCBI Taxonomy" id="2919922"/>
    <lineage>
        <taxon>Bacteria</taxon>
        <taxon>Pseudomonadati</taxon>
        <taxon>Pseudomonadota</taxon>
        <taxon>Gammaproteobacteria</taxon>
        <taxon>Moraxellales</taxon>
        <taxon>Moraxellaceae</taxon>
        <taxon>Acinetobacter</taxon>
    </lineage>
</organism>
<sequence>MQVKNLFGVSVFIILATILGVALAIFVFRHFSIYVLFIKPSCKNVPAV</sequence>
<keyword evidence="1" id="KW-1133">Transmembrane helix</keyword>